<accession>A0A1M4YIZ2</accession>
<evidence type="ECO:0000313" key="4">
    <source>
        <dbReference type="Proteomes" id="UP000184159"/>
    </source>
</evidence>
<feature type="domain" description="TfoX N-terminal" evidence="1">
    <location>
        <begin position="8"/>
        <end position="81"/>
    </location>
</feature>
<dbReference type="Proteomes" id="UP000184159">
    <property type="component" value="Unassembled WGS sequence"/>
</dbReference>
<dbReference type="Gene3D" id="1.10.150.20">
    <property type="entry name" value="5' to 3' exonuclease, C-terminal subdomain"/>
    <property type="match status" value="1"/>
</dbReference>
<gene>
    <name evidence="3" type="ORF">SAMN02745781_01336</name>
</gene>
<dbReference type="InterPro" id="IPR007076">
    <property type="entry name" value="TfoX_N"/>
</dbReference>
<dbReference type="PANTHER" id="PTHR36121:SF1">
    <property type="entry name" value="PROTEIN SXY"/>
    <property type="match status" value="1"/>
</dbReference>
<dbReference type="InterPro" id="IPR047525">
    <property type="entry name" value="TfoX-like"/>
</dbReference>
<reference evidence="4" key="1">
    <citation type="submission" date="2016-11" db="EMBL/GenBank/DDBJ databases">
        <authorList>
            <person name="Varghese N."/>
            <person name="Submissions S."/>
        </authorList>
    </citation>
    <scope>NUCLEOTIDE SEQUENCE [LARGE SCALE GENOMIC DNA]</scope>
    <source>
        <strain evidence="4">DSM 21264</strain>
    </source>
</reference>
<dbReference type="SUPFAM" id="SSF159894">
    <property type="entry name" value="YgaC/TfoX-N like"/>
    <property type="match status" value="1"/>
</dbReference>
<dbReference type="Pfam" id="PF04994">
    <property type="entry name" value="TfoX_C"/>
    <property type="match status" value="1"/>
</dbReference>
<organism evidence="3 4">
    <name type="scientific">Vibrio gazogenes DSM 21264 = NBRC 103151</name>
    <dbReference type="NCBI Taxonomy" id="1123492"/>
    <lineage>
        <taxon>Bacteria</taxon>
        <taxon>Pseudomonadati</taxon>
        <taxon>Pseudomonadota</taxon>
        <taxon>Gammaproteobacteria</taxon>
        <taxon>Vibrionales</taxon>
        <taxon>Vibrionaceae</taxon>
        <taxon>Vibrio</taxon>
    </lineage>
</organism>
<dbReference type="InterPro" id="IPR007077">
    <property type="entry name" value="TfoX_C"/>
</dbReference>
<dbReference type="RefSeq" id="WP_072957126.1">
    <property type="nucleotide sequence ID" value="NZ_FQUH01000005.1"/>
</dbReference>
<dbReference type="InterPro" id="IPR026256">
    <property type="entry name" value="TfoX-like_gammaprotbact"/>
</dbReference>
<evidence type="ECO:0000259" key="2">
    <source>
        <dbReference type="Pfam" id="PF04994"/>
    </source>
</evidence>
<dbReference type="EMBL" id="FQUH01000005">
    <property type="protein sequence ID" value="SHF05691.1"/>
    <property type="molecule type" value="Genomic_DNA"/>
</dbReference>
<dbReference type="GO" id="GO:0030420">
    <property type="term" value="P:establishment of competence for transformation"/>
    <property type="evidence" value="ECO:0007669"/>
    <property type="project" value="InterPro"/>
</dbReference>
<protein>
    <submittedName>
        <fullName evidence="3">Regulator of competence-specific genes</fullName>
    </submittedName>
</protein>
<evidence type="ECO:0000259" key="1">
    <source>
        <dbReference type="Pfam" id="PF04993"/>
    </source>
</evidence>
<dbReference type="PANTHER" id="PTHR36121">
    <property type="entry name" value="PROTEIN SXY"/>
    <property type="match status" value="1"/>
</dbReference>
<dbReference type="PIRSF" id="PIRSF028788">
    <property type="entry name" value="TfoX_Sxy"/>
    <property type="match status" value="1"/>
</dbReference>
<dbReference type="AlphaFoldDB" id="A0A1M4YIZ2"/>
<dbReference type="Pfam" id="PF04993">
    <property type="entry name" value="TfoX_N"/>
    <property type="match status" value="1"/>
</dbReference>
<name>A0A1M4YIZ2_VIBGA</name>
<keyword evidence="4" id="KW-1185">Reference proteome</keyword>
<evidence type="ECO:0000313" key="3">
    <source>
        <dbReference type="EMBL" id="SHF05691.1"/>
    </source>
</evidence>
<feature type="domain" description="TfoX C-terminal" evidence="2">
    <location>
        <begin position="112"/>
        <end position="191"/>
    </location>
</feature>
<proteinExistence type="predicted"/>
<dbReference type="Gene3D" id="3.30.1460.30">
    <property type="entry name" value="YgaC/TfoX-N like chaperone"/>
    <property type="match status" value="1"/>
</dbReference>
<sequence length="201" mass="23328">MIATKFFDYLMERENFDTKSIFGDIGLFWQDAMFALISTNHIYIRGGGVLDEKLNALNCSKYVFVKKQSISKVNYYDVTELFQSGYPYLGELISRSKALAIFQKKQKYSLSNRRLRDLPNLHLTIERMMKKSGIPDVATFFKLGALKAFIKVRQLYGTTTDIKLLWKFVGAIEEIHWKLIPEKRKQQLLTECCILMGIEEG</sequence>